<comment type="caution">
    <text evidence="1">The sequence shown here is derived from an EMBL/GenBank/DDBJ whole genome shotgun (WGS) entry which is preliminary data.</text>
</comment>
<dbReference type="Gene3D" id="1.10.10.10">
    <property type="entry name" value="Winged helix-like DNA-binding domain superfamily/Winged helix DNA-binding domain"/>
    <property type="match status" value="1"/>
</dbReference>
<keyword evidence="2" id="KW-1185">Reference proteome</keyword>
<dbReference type="InterPro" id="IPR036390">
    <property type="entry name" value="WH_DNA-bd_sf"/>
</dbReference>
<sequence>MNNNLNNLLKRKIVERKEKTENTYYYITEKGEEEYKQELISRTNREHRQIRKFEEVDHF</sequence>
<dbReference type="InterPro" id="IPR036388">
    <property type="entry name" value="WH-like_DNA-bd_sf"/>
</dbReference>
<gene>
    <name evidence="1" type="ORF">BTN85_1210</name>
</gene>
<dbReference type="Proteomes" id="UP000185744">
    <property type="component" value="Unassembled WGS sequence"/>
</dbReference>
<dbReference type="InParanoid" id="A0A1Q6DWG9"/>
<accession>A0A1Q6DWG9</accession>
<evidence type="ECO:0000313" key="1">
    <source>
        <dbReference type="EMBL" id="OKY78711.1"/>
    </source>
</evidence>
<proteinExistence type="predicted"/>
<organism evidence="1 2">
    <name type="scientific">Methanohalarchaeum thermophilum</name>
    <dbReference type="NCBI Taxonomy" id="1903181"/>
    <lineage>
        <taxon>Archaea</taxon>
        <taxon>Methanobacteriati</taxon>
        <taxon>Methanobacteriota</taxon>
        <taxon>Methanonatronarchaeia</taxon>
        <taxon>Methanonatronarchaeales</taxon>
        <taxon>Methanonatronarchaeaceae</taxon>
        <taxon>Candidatus Methanohalarchaeum</taxon>
    </lineage>
</organism>
<reference evidence="1" key="1">
    <citation type="submission" date="2016-12" db="EMBL/GenBank/DDBJ databases">
        <title>Discovery of methanogenic haloarchaea.</title>
        <authorList>
            <person name="Sorokin D.Y."/>
            <person name="Makarova K.S."/>
            <person name="Abbas B."/>
            <person name="Ferrer M."/>
            <person name="Golyshin P.N."/>
        </authorList>
    </citation>
    <scope>NUCLEOTIDE SEQUENCE [LARGE SCALE GENOMIC DNA]</scope>
    <source>
        <strain evidence="1">HMET1</strain>
    </source>
</reference>
<protein>
    <submittedName>
        <fullName evidence="1">Uncharacterized protein</fullName>
    </submittedName>
</protein>
<dbReference type="AlphaFoldDB" id="A0A1Q6DWG9"/>
<name>A0A1Q6DWG9_METT1</name>
<dbReference type="STRING" id="1903181.BTN85_1210"/>
<dbReference type="SUPFAM" id="SSF46785">
    <property type="entry name" value="Winged helix' DNA-binding domain"/>
    <property type="match status" value="1"/>
</dbReference>
<evidence type="ECO:0000313" key="2">
    <source>
        <dbReference type="Proteomes" id="UP000185744"/>
    </source>
</evidence>
<dbReference type="EMBL" id="MSDW01000001">
    <property type="protein sequence ID" value="OKY78711.1"/>
    <property type="molecule type" value="Genomic_DNA"/>
</dbReference>